<feature type="region of interest" description="Disordered" evidence="1">
    <location>
        <begin position="1"/>
        <end position="20"/>
    </location>
</feature>
<feature type="non-terminal residue" evidence="2">
    <location>
        <position position="1"/>
    </location>
</feature>
<gene>
    <name evidence="2" type="ORF">TSPGSL018_26376</name>
</gene>
<evidence type="ECO:0000256" key="1">
    <source>
        <dbReference type="SAM" id="MobiDB-lite"/>
    </source>
</evidence>
<dbReference type="AlphaFoldDB" id="A0A061RUA1"/>
<name>A0A061RUA1_9CHLO</name>
<evidence type="ECO:0000313" key="2">
    <source>
        <dbReference type="EMBL" id="JAC74290.1"/>
    </source>
</evidence>
<proteinExistence type="predicted"/>
<organism evidence="2">
    <name type="scientific">Tetraselmis sp. GSL018</name>
    <dbReference type="NCBI Taxonomy" id="582737"/>
    <lineage>
        <taxon>Eukaryota</taxon>
        <taxon>Viridiplantae</taxon>
        <taxon>Chlorophyta</taxon>
        <taxon>core chlorophytes</taxon>
        <taxon>Chlorodendrophyceae</taxon>
        <taxon>Chlorodendrales</taxon>
        <taxon>Chlorodendraceae</taxon>
        <taxon>Tetraselmis</taxon>
    </lineage>
</organism>
<reference evidence="2" key="1">
    <citation type="submission" date="2014-05" db="EMBL/GenBank/DDBJ databases">
        <title>The transcriptome of the halophilic microalga Tetraselmis sp. GSL018 isolated from the Great Salt Lake, Utah.</title>
        <authorList>
            <person name="Jinkerson R.E."/>
            <person name="D'Adamo S."/>
            <person name="Posewitz M.C."/>
        </authorList>
    </citation>
    <scope>NUCLEOTIDE SEQUENCE</scope>
    <source>
        <strain evidence="2">GSL018</strain>
    </source>
</reference>
<accession>A0A061RUA1</accession>
<dbReference type="EMBL" id="GBEZ01011502">
    <property type="protein sequence ID" value="JAC74290.1"/>
    <property type="molecule type" value="Transcribed_RNA"/>
</dbReference>
<sequence>QDREKHRSQKPPSQAEPLPQATLSLLAIPILFLLAPEGPAWTMAWTMRSENKIST</sequence>
<protein>
    <submittedName>
        <fullName evidence="2">Uncharacterized protein</fullName>
    </submittedName>
</protein>